<gene>
    <name evidence="3" type="ORF">KL86PLE_110021</name>
</gene>
<evidence type="ECO:0000313" key="3">
    <source>
        <dbReference type="EMBL" id="SCM73319.1"/>
    </source>
</evidence>
<name>A0A212L7L6_9HYPH</name>
<organism evidence="3">
    <name type="scientific">uncultured Pleomorphomonas sp</name>
    <dbReference type="NCBI Taxonomy" id="442121"/>
    <lineage>
        <taxon>Bacteria</taxon>
        <taxon>Pseudomonadati</taxon>
        <taxon>Pseudomonadota</taxon>
        <taxon>Alphaproteobacteria</taxon>
        <taxon>Hyphomicrobiales</taxon>
        <taxon>Pleomorphomonadaceae</taxon>
        <taxon>Pleomorphomonas</taxon>
        <taxon>environmental samples</taxon>
    </lineage>
</organism>
<keyword evidence="1" id="KW-0175">Coiled coil</keyword>
<evidence type="ECO:0000256" key="1">
    <source>
        <dbReference type="SAM" id="Coils"/>
    </source>
</evidence>
<keyword evidence="2" id="KW-0472">Membrane</keyword>
<proteinExistence type="predicted"/>
<reference evidence="3" key="1">
    <citation type="submission" date="2016-08" db="EMBL/GenBank/DDBJ databases">
        <authorList>
            <person name="Seilhamer J.J."/>
        </authorList>
    </citation>
    <scope>NUCLEOTIDE SEQUENCE</scope>
    <source>
        <strain evidence="3">86</strain>
    </source>
</reference>
<dbReference type="RefSeq" id="WP_288199445.1">
    <property type="nucleotide sequence ID" value="NZ_LT608334.1"/>
</dbReference>
<protein>
    <submittedName>
        <fullName evidence="3">Putative Multidrug resistance efflux pump</fullName>
    </submittedName>
</protein>
<accession>A0A212L7L6</accession>
<dbReference type="AlphaFoldDB" id="A0A212L7L6"/>
<keyword evidence="2" id="KW-0812">Transmembrane</keyword>
<keyword evidence="2" id="KW-1133">Transmembrane helix</keyword>
<dbReference type="EMBL" id="FMJD01000003">
    <property type="protein sequence ID" value="SCM73319.1"/>
    <property type="molecule type" value="Genomic_DNA"/>
</dbReference>
<sequence length="142" mass="15009">MIALASAAWALLSDKMKAAVVLIGGFFIGALLTFLAVTFAYEGLRLPLVGQVIDGRVQTAVKAATAELVSRSEVTALNAQLKEIERQRQVAINAATAARARAEQAQKETTDALAKLDAAVAADAGPDGCAFTDDDLEWLRQH</sequence>
<evidence type="ECO:0000256" key="2">
    <source>
        <dbReference type="SAM" id="Phobius"/>
    </source>
</evidence>
<feature type="transmembrane region" description="Helical" evidence="2">
    <location>
        <begin position="20"/>
        <end position="41"/>
    </location>
</feature>
<feature type="coiled-coil region" evidence="1">
    <location>
        <begin position="74"/>
        <end position="108"/>
    </location>
</feature>